<accession>A0A291BXH5</accession>
<feature type="region of interest" description="Disordered" evidence="1">
    <location>
        <begin position="470"/>
        <end position="515"/>
    </location>
</feature>
<feature type="domain" description="PASTA" evidence="3">
    <location>
        <begin position="190"/>
        <end position="264"/>
    </location>
</feature>
<organism evidence="4 5">
    <name type="scientific">Brochothrix thermosphacta</name>
    <name type="common">Microbacterium thermosphactum</name>
    <dbReference type="NCBI Taxonomy" id="2756"/>
    <lineage>
        <taxon>Bacteria</taxon>
        <taxon>Bacillati</taxon>
        <taxon>Bacillota</taxon>
        <taxon>Bacilli</taxon>
        <taxon>Bacillales</taxon>
        <taxon>Listeriaceae</taxon>
        <taxon>Brochothrix</taxon>
    </lineage>
</organism>
<dbReference type="CDD" id="cd06577">
    <property type="entry name" value="PASTA_pknB"/>
    <property type="match status" value="1"/>
</dbReference>
<dbReference type="PROSITE" id="PS51178">
    <property type="entry name" value="PASTA"/>
    <property type="match status" value="3"/>
</dbReference>
<evidence type="ECO:0000256" key="2">
    <source>
        <dbReference type="SAM" id="Phobius"/>
    </source>
</evidence>
<feature type="compositionally biased region" description="Basic and acidic residues" evidence="1">
    <location>
        <begin position="24"/>
        <end position="39"/>
    </location>
</feature>
<feature type="compositionally biased region" description="Basic and acidic residues" evidence="1">
    <location>
        <begin position="494"/>
        <end position="508"/>
    </location>
</feature>
<gene>
    <name evidence="4" type="ORF">CNY62_05020</name>
</gene>
<reference evidence="4 5" key="1">
    <citation type="submission" date="2017-09" db="EMBL/GenBank/DDBJ databases">
        <title>Complete Genome Sequences of Two Strains of the Meat Spoilage Bacterium Brochothrix thermosphacta Isolated from Ground Chicken.</title>
        <authorList>
            <person name="Paoli G.C."/>
            <person name="Wijey C."/>
            <person name="Chen C.-Y."/>
            <person name="Nguyen L."/>
            <person name="Yan X."/>
            <person name="Irwin P.L."/>
        </authorList>
    </citation>
    <scope>NUCLEOTIDE SEQUENCE [LARGE SCALE GENOMIC DNA]</scope>
    <source>
        <strain evidence="4 5">BI</strain>
    </source>
</reference>
<evidence type="ECO:0000313" key="4">
    <source>
        <dbReference type="EMBL" id="ATF25806.1"/>
    </source>
</evidence>
<feature type="domain" description="PASTA" evidence="3">
    <location>
        <begin position="123"/>
        <end position="189"/>
    </location>
</feature>
<proteinExistence type="predicted"/>
<sequence>MKRTICIRGLSAKMSDFLSNFDNKNYRSRTEKKAEENSEKATSSQTDATSTPKIEKKTVAHKKQKPIPSRVDMKKAAANPTDMDPNENTQIDPTYAKRKRRKRILTAGISIILIALIWWIYYSMTHVKLPNFVDKNISEVRTWSNEQNVKLQVEQKYDTKTEPNIVLSQEQQADTNIKKGGNLIVTISIGPNPDEQLKLPNFSEMTKAEAQTWVDKEKAENITITDDFNKKIAKGKFIKQTFPSSDVTADNYKRKDQLVLYFSKGEEIFEKNIELPNFSKKTKDEVSEWGKTNDVKITFENGTADGAEIGTVISQNFSKGTKVAKKSTLVVTIATLKVPNFADYTIESAGEIEGITASVKKQFSESAPYGSLISQSLEAGTFITDKEGDTTVKVVYSAGRPYLKSYFGTLEGQLAEDFYNDYKANGANITYTTYSVDSDEEKGTVVKMSNYNTYVSMNYTVSLGISNGKGYTPSAQDTEKNTDTDAIDDDTPENDPKDTKTKDEKKDTATNVDAE</sequence>
<dbReference type="KEGG" id="bths:CNY62_05020"/>
<dbReference type="STRING" id="2756.BFR44_06850"/>
<evidence type="ECO:0000259" key="3">
    <source>
        <dbReference type="PROSITE" id="PS51178"/>
    </source>
</evidence>
<feature type="compositionally biased region" description="Polar residues" evidence="1">
    <location>
        <begin position="40"/>
        <end position="52"/>
    </location>
</feature>
<dbReference type="Pfam" id="PF03793">
    <property type="entry name" value="PASTA"/>
    <property type="match status" value="2"/>
</dbReference>
<dbReference type="SMART" id="SM00740">
    <property type="entry name" value="PASTA"/>
    <property type="match status" value="4"/>
</dbReference>
<evidence type="ECO:0000256" key="1">
    <source>
        <dbReference type="SAM" id="MobiDB-lite"/>
    </source>
</evidence>
<dbReference type="Gene3D" id="3.30.10.20">
    <property type="match status" value="3"/>
</dbReference>
<dbReference type="EMBL" id="CP023483">
    <property type="protein sequence ID" value="ATF25806.1"/>
    <property type="molecule type" value="Genomic_DNA"/>
</dbReference>
<name>A0A291BXH5_BROTH</name>
<dbReference type="AlphaFoldDB" id="A0A291BXH5"/>
<feature type="domain" description="PASTA" evidence="3">
    <location>
        <begin position="269"/>
        <end position="335"/>
    </location>
</feature>
<dbReference type="InterPro" id="IPR005543">
    <property type="entry name" value="PASTA_dom"/>
</dbReference>
<evidence type="ECO:0000313" key="5">
    <source>
        <dbReference type="Proteomes" id="UP000243591"/>
    </source>
</evidence>
<keyword evidence="2" id="KW-0812">Transmembrane</keyword>
<feature type="transmembrane region" description="Helical" evidence="2">
    <location>
        <begin position="104"/>
        <end position="122"/>
    </location>
</feature>
<keyword evidence="5" id="KW-1185">Reference proteome</keyword>
<feature type="region of interest" description="Disordered" evidence="1">
    <location>
        <begin position="23"/>
        <end position="94"/>
    </location>
</feature>
<dbReference type="Proteomes" id="UP000243591">
    <property type="component" value="Chromosome"/>
</dbReference>
<keyword evidence="2" id="KW-1133">Transmembrane helix</keyword>
<protein>
    <submittedName>
        <fullName evidence="4">PASTA domain-containing protein</fullName>
    </submittedName>
</protein>
<dbReference type="OrthoDB" id="1641593at2"/>
<keyword evidence="2" id="KW-0472">Membrane</keyword>